<dbReference type="RefSeq" id="XP_018292556.1">
    <property type="nucleotide sequence ID" value="XM_018431328.1"/>
</dbReference>
<organism evidence="2 3">
    <name type="scientific">Phycomyces blakesleeanus (strain ATCC 8743b / DSM 1359 / FGSC 10004 / NBRC 33097 / NRRL 1555)</name>
    <dbReference type="NCBI Taxonomy" id="763407"/>
    <lineage>
        <taxon>Eukaryota</taxon>
        <taxon>Fungi</taxon>
        <taxon>Fungi incertae sedis</taxon>
        <taxon>Mucoromycota</taxon>
        <taxon>Mucoromycotina</taxon>
        <taxon>Mucoromycetes</taxon>
        <taxon>Mucorales</taxon>
        <taxon>Phycomycetaceae</taxon>
        <taxon>Phycomyces</taxon>
    </lineage>
</organism>
<dbReference type="Proteomes" id="UP000077315">
    <property type="component" value="Unassembled WGS sequence"/>
</dbReference>
<feature type="compositionally biased region" description="Basic and acidic residues" evidence="1">
    <location>
        <begin position="109"/>
        <end position="118"/>
    </location>
</feature>
<dbReference type="VEuPathDB" id="FungiDB:PHYBLDRAFT_144957"/>
<name>A0A162PVQ1_PHYB8</name>
<dbReference type="InParanoid" id="A0A162PVQ1"/>
<feature type="compositionally biased region" description="Polar residues" evidence="1">
    <location>
        <begin position="88"/>
        <end position="99"/>
    </location>
</feature>
<dbReference type="GeneID" id="28992234"/>
<reference evidence="3" key="1">
    <citation type="submission" date="2015-06" db="EMBL/GenBank/DDBJ databases">
        <title>Expansion of signal transduction pathways in fungi by whole-genome duplication.</title>
        <authorList>
            <consortium name="DOE Joint Genome Institute"/>
            <person name="Corrochano L.M."/>
            <person name="Kuo A."/>
            <person name="Marcet-Houben M."/>
            <person name="Polaino S."/>
            <person name="Salamov A."/>
            <person name="Villalobos J.M."/>
            <person name="Alvarez M.I."/>
            <person name="Avalos J."/>
            <person name="Benito E.P."/>
            <person name="Benoit I."/>
            <person name="Burger G."/>
            <person name="Camino L.P."/>
            <person name="Canovas D."/>
            <person name="Cerda-Olmedo E."/>
            <person name="Cheng J.-F."/>
            <person name="Dominguez A."/>
            <person name="Elias M."/>
            <person name="Eslava A.P."/>
            <person name="Glaser F."/>
            <person name="Grimwood J."/>
            <person name="Gutierrez G."/>
            <person name="Heitman J."/>
            <person name="Henrissat B."/>
            <person name="Iturriaga E.A."/>
            <person name="Lang B.F."/>
            <person name="Lavin J.L."/>
            <person name="Lee S."/>
            <person name="Li W."/>
            <person name="Lindquist E."/>
            <person name="Lopez-Garcia S."/>
            <person name="Luque E.M."/>
            <person name="Marcos A.T."/>
            <person name="Martin J."/>
            <person name="McCluskey K."/>
            <person name="Medina H.R."/>
            <person name="Miralles-Duran A."/>
            <person name="Miyazaki A."/>
            <person name="Munoz-Torres E."/>
            <person name="Oguiza J.A."/>
            <person name="Ohm R."/>
            <person name="Olmedo M."/>
            <person name="Orejas M."/>
            <person name="Ortiz-Castellanos L."/>
            <person name="Pisabarro A.G."/>
            <person name="Rodriguez-Romero J."/>
            <person name="Ruiz-Herrera J."/>
            <person name="Ruiz-Vazquez R."/>
            <person name="Sanz C."/>
            <person name="Schackwitz W."/>
            <person name="Schmutz J."/>
            <person name="Shahriari M."/>
            <person name="Shelest E."/>
            <person name="Silva-Franco F."/>
            <person name="Soanes D."/>
            <person name="Syed K."/>
            <person name="Tagua V.G."/>
            <person name="Talbot N.J."/>
            <person name="Thon M."/>
            <person name="De vries R.P."/>
            <person name="Wiebenga A."/>
            <person name="Yadav J.S."/>
            <person name="Braun E.L."/>
            <person name="Baker S."/>
            <person name="Garre V."/>
            <person name="Horwitz B."/>
            <person name="Torres-Martinez S."/>
            <person name="Idnurm A."/>
            <person name="Herrera-Estrella A."/>
            <person name="Gabaldon T."/>
            <person name="Grigoriev I.V."/>
        </authorList>
    </citation>
    <scope>NUCLEOTIDE SEQUENCE [LARGE SCALE GENOMIC DNA]</scope>
    <source>
        <strain evidence="3">NRRL 1555(-)</strain>
    </source>
</reference>
<evidence type="ECO:0000313" key="2">
    <source>
        <dbReference type="EMBL" id="OAD74516.1"/>
    </source>
</evidence>
<keyword evidence="3" id="KW-1185">Reference proteome</keyword>
<dbReference type="EMBL" id="KV440979">
    <property type="protein sequence ID" value="OAD74516.1"/>
    <property type="molecule type" value="Genomic_DNA"/>
</dbReference>
<sequence>MAQKTLHTTTSSPSSVCYIQIDTKILYQQLLRRTWSEELDKLELWGIVVDLDENDFRDQQNGVMKFRGIIQTNGVGIFIIKQNQGTTQEPCSRRTTTINPEDIPYSHDLSPEQHERIRGQSTAETPRCYRYTSNQQNIRLKRTKFRHILQDVKAQAPNVIAVELEISQTSGQANNTANFAFHTSVEEANFSIFSSFYTNTLSHTSKRPLFCKLPLASYINQHKSNKRLAKIVSLLWKTDTVGSAANRPFEPSSKFSALVHIVAPKCQLCTNQNCLENTDRSQVRHRLWNQDLAAVLNFQNILNYLRHNGTISKKLGRIV</sequence>
<gene>
    <name evidence="2" type="ORF">PHYBLDRAFT_144957</name>
</gene>
<dbReference type="OrthoDB" id="5591056at2759"/>
<accession>A0A162PVQ1</accession>
<proteinExistence type="predicted"/>
<dbReference type="AlphaFoldDB" id="A0A162PVQ1"/>
<evidence type="ECO:0000313" key="3">
    <source>
        <dbReference type="Proteomes" id="UP000077315"/>
    </source>
</evidence>
<feature type="region of interest" description="Disordered" evidence="1">
    <location>
        <begin position="88"/>
        <end position="123"/>
    </location>
</feature>
<protein>
    <submittedName>
        <fullName evidence="2">Uncharacterized protein</fullName>
    </submittedName>
</protein>
<evidence type="ECO:0000256" key="1">
    <source>
        <dbReference type="SAM" id="MobiDB-lite"/>
    </source>
</evidence>